<feature type="region of interest" description="Disordered" evidence="1">
    <location>
        <begin position="1"/>
        <end position="20"/>
    </location>
</feature>
<feature type="compositionally biased region" description="Basic and acidic residues" evidence="1">
    <location>
        <begin position="1"/>
        <end position="11"/>
    </location>
</feature>
<organism evidence="2">
    <name type="scientific">Eutreptiella gymnastica</name>
    <dbReference type="NCBI Taxonomy" id="73025"/>
    <lineage>
        <taxon>Eukaryota</taxon>
        <taxon>Discoba</taxon>
        <taxon>Euglenozoa</taxon>
        <taxon>Euglenida</taxon>
        <taxon>Spirocuta</taxon>
        <taxon>Euglenophyceae</taxon>
        <taxon>Eutreptiales</taxon>
        <taxon>Eutreptiaceae</taxon>
        <taxon>Eutreptiella</taxon>
    </lineage>
</organism>
<dbReference type="AlphaFoldDB" id="A0A7S4CYR7"/>
<reference evidence="2" key="1">
    <citation type="submission" date="2021-01" db="EMBL/GenBank/DDBJ databases">
        <authorList>
            <person name="Corre E."/>
            <person name="Pelletier E."/>
            <person name="Niang G."/>
            <person name="Scheremetjew M."/>
            <person name="Finn R."/>
            <person name="Kale V."/>
            <person name="Holt S."/>
            <person name="Cochrane G."/>
            <person name="Meng A."/>
            <person name="Brown T."/>
            <person name="Cohen L."/>
        </authorList>
    </citation>
    <scope>NUCLEOTIDE SEQUENCE</scope>
    <source>
        <strain evidence="2">CCMP1594</strain>
    </source>
</reference>
<evidence type="ECO:0000256" key="1">
    <source>
        <dbReference type="SAM" id="MobiDB-lite"/>
    </source>
</evidence>
<feature type="region of interest" description="Disordered" evidence="1">
    <location>
        <begin position="38"/>
        <end position="103"/>
    </location>
</feature>
<gene>
    <name evidence="2" type="ORF">EGYM00163_LOCUS21729</name>
</gene>
<sequence length="103" mass="11235">MYTCRADRTKQSIDPQTTLSLLGPDGCGAVGGKWCPAPRCAGTAPKSKPNHNSDPPLQRRGRQNPRWSASAHQRPSLIDGCSVRPPDRIARRSFRTGLGNNQK</sequence>
<accession>A0A7S4CYR7</accession>
<proteinExistence type="predicted"/>
<evidence type="ECO:0000313" key="2">
    <source>
        <dbReference type="EMBL" id="CAE0810594.1"/>
    </source>
</evidence>
<dbReference type="EMBL" id="HBJA01061528">
    <property type="protein sequence ID" value="CAE0810594.1"/>
    <property type="molecule type" value="Transcribed_RNA"/>
</dbReference>
<protein>
    <submittedName>
        <fullName evidence="2">Uncharacterized protein</fullName>
    </submittedName>
</protein>
<name>A0A7S4CYR7_9EUGL</name>